<dbReference type="InterPro" id="IPR016166">
    <property type="entry name" value="FAD-bd_PCMH"/>
</dbReference>
<dbReference type="GO" id="GO:0016491">
    <property type="term" value="F:oxidoreductase activity"/>
    <property type="evidence" value="ECO:0007669"/>
    <property type="project" value="InterPro"/>
</dbReference>
<keyword evidence="3" id="KW-1185">Reference proteome</keyword>
<dbReference type="SUPFAM" id="SSF55447">
    <property type="entry name" value="CO dehydrogenase flavoprotein C-terminal domain-like"/>
    <property type="match status" value="1"/>
</dbReference>
<dbReference type="PROSITE" id="PS51387">
    <property type="entry name" value="FAD_PCMH"/>
    <property type="match status" value="1"/>
</dbReference>
<dbReference type="GO" id="GO:0071949">
    <property type="term" value="F:FAD binding"/>
    <property type="evidence" value="ECO:0007669"/>
    <property type="project" value="InterPro"/>
</dbReference>
<dbReference type="OrthoDB" id="6198291at2"/>
<dbReference type="RefSeq" id="WP_115459811.1">
    <property type="nucleotide sequence ID" value="NZ_QRAP01000009.1"/>
</dbReference>
<evidence type="ECO:0000313" key="3">
    <source>
        <dbReference type="Proteomes" id="UP000254848"/>
    </source>
</evidence>
<gene>
    <name evidence="2" type="ORF">C8D90_10997</name>
</gene>
<dbReference type="InterPro" id="IPR002346">
    <property type="entry name" value="Mopterin_DH_FAD-bd"/>
</dbReference>
<dbReference type="InterPro" id="IPR016169">
    <property type="entry name" value="FAD-bd_PCMH_sub2"/>
</dbReference>
<dbReference type="Gene3D" id="3.30.465.10">
    <property type="match status" value="1"/>
</dbReference>
<dbReference type="InterPro" id="IPR017698">
    <property type="entry name" value="Molybdo-cont_Rdtase_FAD-bd_su"/>
</dbReference>
<accession>A0A370QGL6</accession>
<feature type="domain" description="FAD-binding PCMH-type" evidence="1">
    <location>
        <begin position="1"/>
        <end position="159"/>
    </location>
</feature>
<dbReference type="SUPFAM" id="SSF56176">
    <property type="entry name" value="FAD-binding/transporter-associated domain-like"/>
    <property type="match status" value="1"/>
</dbReference>
<evidence type="ECO:0000259" key="1">
    <source>
        <dbReference type="PROSITE" id="PS51387"/>
    </source>
</evidence>
<reference evidence="2 3" key="1">
    <citation type="submission" date="2018-07" db="EMBL/GenBank/DDBJ databases">
        <title>Genomic Encyclopedia of Type Strains, Phase IV (KMG-IV): sequencing the most valuable type-strain genomes for metagenomic binning, comparative biology and taxonomic classification.</title>
        <authorList>
            <person name="Goeker M."/>
        </authorList>
    </citation>
    <scope>NUCLEOTIDE SEQUENCE [LARGE SCALE GENOMIC DNA]</scope>
    <source>
        <strain evidence="2 3">DSM 103736</strain>
    </source>
</reference>
<dbReference type="NCBIfam" id="TIGR03312">
    <property type="entry name" value="Se_sel_red_FAD"/>
    <property type="match status" value="1"/>
</dbReference>
<dbReference type="InterPro" id="IPR005107">
    <property type="entry name" value="CO_DH_flav_C"/>
</dbReference>
<dbReference type="InterPro" id="IPR036683">
    <property type="entry name" value="CO_DH_flav_C_dom_sf"/>
</dbReference>
<dbReference type="InterPro" id="IPR036318">
    <property type="entry name" value="FAD-bd_PCMH-like_sf"/>
</dbReference>
<evidence type="ECO:0000313" key="2">
    <source>
        <dbReference type="EMBL" id="RDK87502.1"/>
    </source>
</evidence>
<dbReference type="Proteomes" id="UP000254848">
    <property type="component" value="Unassembled WGS sequence"/>
</dbReference>
<dbReference type="PANTHER" id="PTHR42659">
    <property type="entry name" value="XANTHINE DEHYDROGENASE SUBUNIT C-RELATED"/>
    <property type="match status" value="1"/>
</dbReference>
<dbReference type="PANTHER" id="PTHR42659:SF9">
    <property type="entry name" value="XANTHINE DEHYDROGENASE FAD-BINDING SUBUNIT XDHB-RELATED"/>
    <property type="match status" value="1"/>
</dbReference>
<sequence>MIEQFFRPESVQQALELKRQFLDEAVYVGGGSKLNAAPTRTSKRVGISLARLGLNDVSWQDGQLHIGAMVTLQALIDTPLIPQALRDAPGFVYSRHVRNQATLGGEIAAQQQESVLLPVLLALDANVVTAGGNTVEIEDYLNSPRHELLLKVVLPDPYRRCATRKVARSAAGLAVLTAAVSLSDAAGMRVALDGVAQGTIRLRDAEKSGLENAALEQVVSASIAPQDDICGSAVYKRYIAGVVVADLLADCRQMQEGQ</sequence>
<dbReference type="InterPro" id="IPR051312">
    <property type="entry name" value="Diverse_Substr_Oxidored"/>
</dbReference>
<protein>
    <submittedName>
        <fullName evidence="2">Selenate reductase FAD-binding subunit</fullName>
    </submittedName>
</protein>
<organism evidence="2 3">
    <name type="scientific">Enterobacillus tribolii</name>
    <dbReference type="NCBI Taxonomy" id="1487935"/>
    <lineage>
        <taxon>Bacteria</taxon>
        <taxon>Pseudomonadati</taxon>
        <taxon>Pseudomonadota</taxon>
        <taxon>Gammaproteobacteria</taxon>
        <taxon>Enterobacterales</taxon>
        <taxon>Hafniaceae</taxon>
        <taxon>Enterobacillus</taxon>
    </lineage>
</organism>
<dbReference type="AlphaFoldDB" id="A0A370QGL6"/>
<dbReference type="Pfam" id="PF00941">
    <property type="entry name" value="FAD_binding_5"/>
    <property type="match status" value="1"/>
</dbReference>
<proteinExistence type="predicted"/>
<dbReference type="SMART" id="SM01092">
    <property type="entry name" value="CO_deh_flav_C"/>
    <property type="match status" value="1"/>
</dbReference>
<name>A0A370QGL6_9GAMM</name>
<comment type="caution">
    <text evidence="2">The sequence shown here is derived from an EMBL/GenBank/DDBJ whole genome shotgun (WGS) entry which is preliminary data.</text>
</comment>
<dbReference type="EMBL" id="QRAP01000009">
    <property type="protein sequence ID" value="RDK87502.1"/>
    <property type="molecule type" value="Genomic_DNA"/>
</dbReference>
<dbReference type="Gene3D" id="3.30.390.50">
    <property type="entry name" value="CO dehydrogenase flavoprotein, C-terminal domain"/>
    <property type="match status" value="1"/>
</dbReference>